<dbReference type="OrthoDB" id="10464417at2759"/>
<gene>
    <name evidence="3" type="ORF">C1SCF055_LOCUS43369</name>
</gene>
<name>A0A9P1M458_9DINO</name>
<dbReference type="AlphaFoldDB" id="A0A9P1M458"/>
<organism evidence="3">
    <name type="scientific">Cladocopium goreaui</name>
    <dbReference type="NCBI Taxonomy" id="2562237"/>
    <lineage>
        <taxon>Eukaryota</taxon>
        <taxon>Sar</taxon>
        <taxon>Alveolata</taxon>
        <taxon>Dinophyceae</taxon>
        <taxon>Suessiales</taxon>
        <taxon>Symbiodiniaceae</taxon>
        <taxon>Cladocopium</taxon>
    </lineage>
</organism>
<evidence type="ECO:0000256" key="2">
    <source>
        <dbReference type="SAM" id="SignalP"/>
    </source>
</evidence>
<feature type="chain" id="PRO_5043273278" evidence="2">
    <location>
        <begin position="22"/>
        <end position="123"/>
    </location>
</feature>
<keyword evidence="6" id="KW-1185">Reference proteome</keyword>
<comment type="caution">
    <text evidence="3">The sequence shown here is derived from an EMBL/GenBank/DDBJ whole genome shotgun (WGS) entry which is preliminary data.</text>
</comment>
<dbReference type="EMBL" id="CAMXCT010006716">
    <property type="protein sequence ID" value="CAI4018834.1"/>
    <property type="molecule type" value="Genomic_DNA"/>
</dbReference>
<reference evidence="3" key="1">
    <citation type="submission" date="2022-10" db="EMBL/GenBank/DDBJ databases">
        <authorList>
            <person name="Chen Y."/>
            <person name="Dougan E. K."/>
            <person name="Chan C."/>
            <person name="Rhodes N."/>
            <person name="Thang M."/>
        </authorList>
    </citation>
    <scope>NUCLEOTIDE SEQUENCE</scope>
</reference>
<keyword evidence="1" id="KW-0812">Transmembrane</keyword>
<evidence type="ECO:0000313" key="6">
    <source>
        <dbReference type="Proteomes" id="UP001152797"/>
    </source>
</evidence>
<evidence type="ECO:0000313" key="5">
    <source>
        <dbReference type="EMBL" id="CAL4806146.1"/>
    </source>
</evidence>
<feature type="transmembrane region" description="Helical" evidence="1">
    <location>
        <begin position="99"/>
        <end position="122"/>
    </location>
</feature>
<feature type="transmembrane region" description="Helical" evidence="1">
    <location>
        <begin position="73"/>
        <end position="92"/>
    </location>
</feature>
<proteinExistence type="predicted"/>
<keyword evidence="1" id="KW-0472">Membrane</keyword>
<evidence type="ECO:0000313" key="3">
    <source>
        <dbReference type="EMBL" id="CAI4018834.1"/>
    </source>
</evidence>
<dbReference type="Proteomes" id="UP001152797">
    <property type="component" value="Unassembled WGS sequence"/>
</dbReference>
<dbReference type="EMBL" id="CAMXCT030006716">
    <property type="protein sequence ID" value="CAL4806146.1"/>
    <property type="molecule type" value="Genomic_DNA"/>
</dbReference>
<sequence>MALTFLVRVLLCSVVFMPSFAQNLKGSSSGIAEMAEVVSKDAHAVQNLEVTDSASDISLDDLPKKHPPTTNQALVSMVLIFVIPAIGLVIMYKGKEAGWTGAFGLICCLITCVWIYTAVLAFM</sequence>
<evidence type="ECO:0000256" key="1">
    <source>
        <dbReference type="SAM" id="Phobius"/>
    </source>
</evidence>
<evidence type="ECO:0000313" key="4">
    <source>
        <dbReference type="EMBL" id="CAL1172209.1"/>
    </source>
</evidence>
<keyword evidence="1" id="KW-1133">Transmembrane helix</keyword>
<accession>A0A9P1M458</accession>
<keyword evidence="2" id="KW-0732">Signal</keyword>
<feature type="signal peptide" evidence="2">
    <location>
        <begin position="1"/>
        <end position="21"/>
    </location>
</feature>
<reference evidence="4" key="2">
    <citation type="submission" date="2024-04" db="EMBL/GenBank/DDBJ databases">
        <authorList>
            <person name="Chen Y."/>
            <person name="Shah S."/>
            <person name="Dougan E. K."/>
            <person name="Thang M."/>
            <person name="Chan C."/>
        </authorList>
    </citation>
    <scope>NUCLEOTIDE SEQUENCE [LARGE SCALE GENOMIC DNA]</scope>
</reference>
<dbReference type="EMBL" id="CAMXCT020006716">
    <property type="protein sequence ID" value="CAL1172209.1"/>
    <property type="molecule type" value="Genomic_DNA"/>
</dbReference>
<protein>
    <submittedName>
        <fullName evidence="5">Acetylxylan esterase</fullName>
    </submittedName>
</protein>